<accession>A0A2S9YAN4</accession>
<comment type="caution">
    <text evidence="2">The sequence shown here is derived from an EMBL/GenBank/DDBJ whole genome shotgun (WGS) entry which is preliminary data.</text>
</comment>
<keyword evidence="3" id="KW-1185">Reference proteome</keyword>
<evidence type="ECO:0000313" key="2">
    <source>
        <dbReference type="EMBL" id="PRQ02163.1"/>
    </source>
</evidence>
<name>A0A2S9YAN4_9BACT</name>
<dbReference type="AlphaFoldDB" id="A0A2S9YAN4"/>
<dbReference type="Proteomes" id="UP000237968">
    <property type="component" value="Unassembled WGS sequence"/>
</dbReference>
<gene>
    <name evidence="2" type="ORF">ENSA5_26220</name>
</gene>
<feature type="region of interest" description="Disordered" evidence="1">
    <location>
        <begin position="35"/>
        <end position="73"/>
    </location>
</feature>
<proteinExistence type="predicted"/>
<evidence type="ECO:0000256" key="1">
    <source>
        <dbReference type="SAM" id="MobiDB-lite"/>
    </source>
</evidence>
<protein>
    <submittedName>
        <fullName evidence="2">Uncharacterized protein</fullName>
    </submittedName>
</protein>
<feature type="compositionally biased region" description="Acidic residues" evidence="1">
    <location>
        <begin position="64"/>
        <end position="73"/>
    </location>
</feature>
<dbReference type="RefSeq" id="WP_106392017.1">
    <property type="nucleotide sequence ID" value="NZ_PVNK01000127.1"/>
</dbReference>
<dbReference type="EMBL" id="PVNK01000127">
    <property type="protein sequence ID" value="PRQ02163.1"/>
    <property type="molecule type" value="Genomic_DNA"/>
</dbReference>
<reference evidence="2 3" key="1">
    <citation type="submission" date="2018-03" db="EMBL/GenBank/DDBJ databases">
        <title>Draft Genome Sequences of the Obligatory Marine Myxobacteria Enhygromyxa salina SWB005.</title>
        <authorList>
            <person name="Poehlein A."/>
            <person name="Moghaddam J.A."/>
            <person name="Harms H."/>
            <person name="Alanjari M."/>
            <person name="Koenig G.M."/>
            <person name="Daniel R."/>
            <person name="Schaeberle T.F."/>
        </authorList>
    </citation>
    <scope>NUCLEOTIDE SEQUENCE [LARGE SCALE GENOMIC DNA]</scope>
    <source>
        <strain evidence="2 3">SWB005</strain>
    </source>
</reference>
<organism evidence="2 3">
    <name type="scientific">Enhygromyxa salina</name>
    <dbReference type="NCBI Taxonomy" id="215803"/>
    <lineage>
        <taxon>Bacteria</taxon>
        <taxon>Pseudomonadati</taxon>
        <taxon>Myxococcota</taxon>
        <taxon>Polyangia</taxon>
        <taxon>Nannocystales</taxon>
        <taxon>Nannocystaceae</taxon>
        <taxon>Enhygromyxa</taxon>
    </lineage>
</organism>
<sequence>MAKHKLEPGQTELNCAIDQSHAIVVPAWELLELAHEGEDGPMPQPDTGAPVWAELPGFPPREEEPPDTDGTEEWWLDTLAYEGEDESGEGD</sequence>
<evidence type="ECO:0000313" key="3">
    <source>
        <dbReference type="Proteomes" id="UP000237968"/>
    </source>
</evidence>